<feature type="signal peptide" evidence="1">
    <location>
        <begin position="1"/>
        <end position="19"/>
    </location>
</feature>
<dbReference type="Gene3D" id="1.10.101.10">
    <property type="entry name" value="PGBD-like superfamily/PGBD"/>
    <property type="match status" value="1"/>
</dbReference>
<dbReference type="RefSeq" id="WP_082645068.1">
    <property type="nucleotide sequence ID" value="NZ_CYRX01000033.1"/>
</dbReference>
<dbReference type="InterPro" id="IPR036366">
    <property type="entry name" value="PGBDSf"/>
</dbReference>
<evidence type="ECO:0000313" key="3">
    <source>
        <dbReference type="EMBL" id="CUH62149.1"/>
    </source>
</evidence>
<dbReference type="InterPro" id="IPR036365">
    <property type="entry name" value="PGBD-like_sf"/>
</dbReference>
<sequence length="178" mass="18995">MSHRIFTALIALCLAPSCAPPGGALDTTEPSIIPAAKAPAELRAQANPDACWSKTTRPAVIETITERLLIQPAQISSAGTITQPPIYRTRTRQRIVDDGNRWFEIPCALGQDPAFIATLQRALAARGYYDGPISGTYDAPTRAAVRAYQRPQGPDSGVLSIDAARTLGLVAVPRDDST</sequence>
<accession>A0A0P1F3B5</accession>
<evidence type="ECO:0000259" key="2">
    <source>
        <dbReference type="Pfam" id="PF01471"/>
    </source>
</evidence>
<proteinExistence type="predicted"/>
<reference evidence="3 4" key="1">
    <citation type="submission" date="2015-09" db="EMBL/GenBank/DDBJ databases">
        <authorList>
            <consortium name="Swine Surveillance"/>
        </authorList>
    </citation>
    <scope>NUCLEOTIDE SEQUENCE [LARGE SCALE GENOMIC DNA]</scope>
    <source>
        <strain evidence="3 4">CECT 5294</strain>
    </source>
</reference>
<feature type="domain" description="Peptidoglycan binding-like" evidence="2">
    <location>
        <begin position="116"/>
        <end position="154"/>
    </location>
</feature>
<evidence type="ECO:0000313" key="4">
    <source>
        <dbReference type="Proteomes" id="UP000051298"/>
    </source>
</evidence>
<dbReference type="Proteomes" id="UP000051298">
    <property type="component" value="Unassembled WGS sequence"/>
</dbReference>
<protein>
    <submittedName>
        <fullName evidence="3">His-Xaa-Ser repeat protein HxsA</fullName>
    </submittedName>
</protein>
<dbReference type="SUPFAM" id="SSF47090">
    <property type="entry name" value="PGBD-like"/>
    <property type="match status" value="1"/>
</dbReference>
<dbReference type="Pfam" id="PF01471">
    <property type="entry name" value="PG_binding_1"/>
    <property type="match status" value="1"/>
</dbReference>
<keyword evidence="1" id="KW-0732">Signal</keyword>
<dbReference type="InterPro" id="IPR002477">
    <property type="entry name" value="Peptidoglycan-bd-like"/>
</dbReference>
<organism evidence="3 4">
    <name type="scientific">Thalassobacter stenotrophicus</name>
    <dbReference type="NCBI Taxonomy" id="266809"/>
    <lineage>
        <taxon>Bacteria</taxon>
        <taxon>Pseudomonadati</taxon>
        <taxon>Pseudomonadota</taxon>
        <taxon>Alphaproteobacteria</taxon>
        <taxon>Rhodobacterales</taxon>
        <taxon>Roseobacteraceae</taxon>
        <taxon>Thalassobacter</taxon>
    </lineage>
</organism>
<feature type="chain" id="PRO_5006062221" evidence="1">
    <location>
        <begin position="20"/>
        <end position="178"/>
    </location>
</feature>
<evidence type="ECO:0000256" key="1">
    <source>
        <dbReference type="SAM" id="SignalP"/>
    </source>
</evidence>
<dbReference type="AlphaFoldDB" id="A0A0P1F3B5"/>
<dbReference type="EMBL" id="CYRX01000033">
    <property type="protein sequence ID" value="CUH62149.1"/>
    <property type="molecule type" value="Genomic_DNA"/>
</dbReference>
<gene>
    <name evidence="3" type="ORF">THS5294_03463</name>
</gene>
<name>A0A0P1F3B5_9RHOB</name>